<sequence length="100" mass="11018">MATTDLEKTSGQDKPGEAIDPAEEPSVDWGWHGGFPKGLQISGWFCTFAMGMMLVGNHQGILSGGNGFKAADIWLIVITVGMAVGLLWDLRRRRLSWRDR</sequence>
<reference evidence="3 4" key="1">
    <citation type="submission" date="2020-07" db="EMBL/GenBank/DDBJ databases">
        <title>Sequencing the genomes of 1000 actinobacteria strains.</title>
        <authorList>
            <person name="Klenk H.-P."/>
        </authorList>
    </citation>
    <scope>NUCLEOTIDE SEQUENCE [LARGE SCALE GENOMIC DNA]</scope>
    <source>
        <strain evidence="3 4">DSM 45975</strain>
    </source>
</reference>
<name>A0A839DX14_9PSEU</name>
<accession>A0A839DX14</accession>
<protein>
    <recommendedName>
        <fullName evidence="5">DUF2631 domain-containing protein</fullName>
    </recommendedName>
</protein>
<evidence type="ECO:0000313" key="4">
    <source>
        <dbReference type="Proteomes" id="UP000569329"/>
    </source>
</evidence>
<dbReference type="Proteomes" id="UP000569329">
    <property type="component" value="Unassembled WGS sequence"/>
</dbReference>
<gene>
    <name evidence="3" type="ORF">FHX42_000607</name>
</gene>
<comment type="caution">
    <text evidence="3">The sequence shown here is derived from an EMBL/GenBank/DDBJ whole genome shotgun (WGS) entry which is preliminary data.</text>
</comment>
<evidence type="ECO:0008006" key="5">
    <source>
        <dbReference type="Google" id="ProtNLM"/>
    </source>
</evidence>
<feature type="transmembrane region" description="Helical" evidence="2">
    <location>
        <begin position="73"/>
        <end position="90"/>
    </location>
</feature>
<evidence type="ECO:0000313" key="3">
    <source>
        <dbReference type="EMBL" id="MBA8823278.1"/>
    </source>
</evidence>
<keyword evidence="2" id="KW-0472">Membrane</keyword>
<keyword evidence="4" id="KW-1185">Reference proteome</keyword>
<keyword evidence="2" id="KW-0812">Transmembrane</keyword>
<feature type="transmembrane region" description="Helical" evidence="2">
    <location>
        <begin position="41"/>
        <end position="61"/>
    </location>
</feature>
<evidence type="ECO:0000256" key="1">
    <source>
        <dbReference type="SAM" id="MobiDB-lite"/>
    </source>
</evidence>
<proteinExistence type="predicted"/>
<feature type="compositionally biased region" description="Basic and acidic residues" evidence="1">
    <location>
        <begin position="1"/>
        <end position="17"/>
    </location>
</feature>
<dbReference type="RefSeq" id="WP_182542619.1">
    <property type="nucleotide sequence ID" value="NZ_JACGWZ010000001.1"/>
</dbReference>
<keyword evidence="2" id="KW-1133">Transmembrane helix</keyword>
<feature type="region of interest" description="Disordered" evidence="1">
    <location>
        <begin position="1"/>
        <end position="26"/>
    </location>
</feature>
<evidence type="ECO:0000256" key="2">
    <source>
        <dbReference type="SAM" id="Phobius"/>
    </source>
</evidence>
<dbReference type="EMBL" id="JACGWZ010000001">
    <property type="protein sequence ID" value="MBA8823278.1"/>
    <property type="molecule type" value="Genomic_DNA"/>
</dbReference>
<organism evidence="3 4">
    <name type="scientific">Halosaccharopolyspora lacisalsi</name>
    <dbReference type="NCBI Taxonomy" id="1000566"/>
    <lineage>
        <taxon>Bacteria</taxon>
        <taxon>Bacillati</taxon>
        <taxon>Actinomycetota</taxon>
        <taxon>Actinomycetes</taxon>
        <taxon>Pseudonocardiales</taxon>
        <taxon>Pseudonocardiaceae</taxon>
        <taxon>Halosaccharopolyspora</taxon>
    </lineage>
</organism>
<dbReference type="InterPro" id="IPR024341">
    <property type="entry name" value="DUF2631"/>
</dbReference>
<dbReference type="Pfam" id="PF10939">
    <property type="entry name" value="DUF2631"/>
    <property type="match status" value="1"/>
</dbReference>
<dbReference type="AlphaFoldDB" id="A0A839DX14"/>